<keyword evidence="4 5" id="KW-0472">Membrane</keyword>
<comment type="caution">
    <text evidence="7">The sequence shown here is derived from an EMBL/GenBank/DDBJ whole genome shotgun (WGS) entry which is preliminary data.</text>
</comment>
<dbReference type="Pfam" id="PF01061">
    <property type="entry name" value="ABC2_membrane"/>
    <property type="match status" value="1"/>
</dbReference>
<dbReference type="OrthoDB" id="9797193at2"/>
<name>A0A136Q4N3_9FIRM</name>
<dbReference type="AlphaFoldDB" id="A0A136Q4N3"/>
<feature type="transmembrane region" description="Helical" evidence="5">
    <location>
        <begin position="227"/>
        <end position="247"/>
    </location>
</feature>
<dbReference type="RefSeq" id="WP_066519554.1">
    <property type="nucleotide sequence ID" value="NZ_CABMOF010000002.1"/>
</dbReference>
<dbReference type="GO" id="GO:0016020">
    <property type="term" value="C:membrane"/>
    <property type="evidence" value="ECO:0007669"/>
    <property type="project" value="UniProtKB-SubCell"/>
</dbReference>
<evidence type="ECO:0000313" key="7">
    <source>
        <dbReference type="EMBL" id="KXK65633.1"/>
    </source>
</evidence>
<gene>
    <name evidence="7" type="ORF">HMPREF3293_01557</name>
</gene>
<evidence type="ECO:0000256" key="4">
    <source>
        <dbReference type="ARBA" id="ARBA00023136"/>
    </source>
</evidence>
<keyword evidence="8" id="KW-1185">Reference proteome</keyword>
<dbReference type="InterPro" id="IPR013525">
    <property type="entry name" value="ABC2_TM"/>
</dbReference>
<evidence type="ECO:0000256" key="1">
    <source>
        <dbReference type="ARBA" id="ARBA00004141"/>
    </source>
</evidence>
<accession>A0A136Q4N3</accession>
<protein>
    <submittedName>
        <fullName evidence="7">ABC-2 type transporter</fullName>
    </submittedName>
</protein>
<evidence type="ECO:0000256" key="2">
    <source>
        <dbReference type="ARBA" id="ARBA00022692"/>
    </source>
</evidence>
<evidence type="ECO:0000313" key="8">
    <source>
        <dbReference type="Proteomes" id="UP000070366"/>
    </source>
</evidence>
<sequence length="260" mass="28353">MKRLTLRFVGYELRNAAGNWFSVFFGVAFPILMSLLISKAFAGEMPVEAVPSFETGVFISMSLIVPMATLLIGYAANYSQELEKEVPLRLRLFGCPEGILLGAKMLANLIFMTAALAIYTAADLLLLRIEPPAAESVLLLVSSIYLLALILFMLAHGIATLFGKFGPAYAVTMTLYFGFMIVCGLMGVPVERLPAGVQSAASALPMTYIGNDFAGFWQGGSYDFGPLILSFVILGSISFAVLLLGLWKRRRRGFPRNIPR</sequence>
<organism evidence="7 8">
    <name type="scientific">Christensenella minuta</name>
    <dbReference type="NCBI Taxonomy" id="626937"/>
    <lineage>
        <taxon>Bacteria</taxon>
        <taxon>Bacillati</taxon>
        <taxon>Bacillota</taxon>
        <taxon>Clostridia</taxon>
        <taxon>Christensenellales</taxon>
        <taxon>Christensenellaceae</taxon>
        <taxon>Christensenella</taxon>
    </lineage>
</organism>
<evidence type="ECO:0000256" key="5">
    <source>
        <dbReference type="SAM" id="Phobius"/>
    </source>
</evidence>
<proteinExistence type="predicted"/>
<feature type="transmembrane region" description="Helical" evidence="5">
    <location>
        <begin position="20"/>
        <end position="37"/>
    </location>
</feature>
<feature type="transmembrane region" description="Helical" evidence="5">
    <location>
        <begin position="139"/>
        <end position="162"/>
    </location>
</feature>
<keyword evidence="3 5" id="KW-1133">Transmembrane helix</keyword>
<comment type="subcellular location">
    <subcellularLocation>
        <location evidence="1">Membrane</location>
        <topology evidence="1">Multi-pass membrane protein</topology>
    </subcellularLocation>
</comment>
<dbReference type="STRING" id="626937.HMPREF3293_01557"/>
<feature type="transmembrane region" description="Helical" evidence="5">
    <location>
        <begin position="98"/>
        <end position="119"/>
    </location>
</feature>
<dbReference type="Proteomes" id="UP000070366">
    <property type="component" value="Unassembled WGS sequence"/>
</dbReference>
<evidence type="ECO:0000259" key="6">
    <source>
        <dbReference type="Pfam" id="PF01061"/>
    </source>
</evidence>
<dbReference type="EMBL" id="LSZW01000060">
    <property type="protein sequence ID" value="KXK65633.1"/>
    <property type="molecule type" value="Genomic_DNA"/>
</dbReference>
<evidence type="ECO:0000256" key="3">
    <source>
        <dbReference type="ARBA" id="ARBA00022989"/>
    </source>
</evidence>
<dbReference type="GO" id="GO:0140359">
    <property type="term" value="F:ABC-type transporter activity"/>
    <property type="evidence" value="ECO:0007669"/>
    <property type="project" value="InterPro"/>
</dbReference>
<reference evidence="8" key="1">
    <citation type="submission" date="2016-02" db="EMBL/GenBank/DDBJ databases">
        <authorList>
            <person name="Mitreva M."/>
            <person name="Pepin K.H."/>
            <person name="Mihindukulasuriya K.A."/>
            <person name="Fulton R."/>
            <person name="Fronick C."/>
            <person name="O'Laughlin M."/>
            <person name="Miner T."/>
            <person name="Herter B."/>
            <person name="Rosa B.A."/>
            <person name="Cordes M."/>
            <person name="Tomlinson C."/>
            <person name="Wollam A."/>
            <person name="Palsikar V.B."/>
            <person name="Mardis E.R."/>
            <person name="Wilson R.K."/>
        </authorList>
    </citation>
    <scope>NUCLEOTIDE SEQUENCE [LARGE SCALE GENOMIC DNA]</scope>
    <source>
        <strain evidence="8">DSM 22607</strain>
    </source>
</reference>
<feature type="transmembrane region" description="Helical" evidence="5">
    <location>
        <begin position="169"/>
        <end position="188"/>
    </location>
</feature>
<dbReference type="KEGG" id="cmiu:B1H56_10685"/>
<feature type="domain" description="ABC-2 type transporter transmembrane" evidence="6">
    <location>
        <begin position="11"/>
        <end position="210"/>
    </location>
</feature>
<keyword evidence="2 5" id="KW-0812">Transmembrane</keyword>
<feature type="transmembrane region" description="Helical" evidence="5">
    <location>
        <begin position="57"/>
        <end position="77"/>
    </location>
</feature>